<reference evidence="2" key="1">
    <citation type="submission" date="2022-11" db="UniProtKB">
        <authorList>
            <consortium name="WormBaseParasite"/>
        </authorList>
    </citation>
    <scope>IDENTIFICATION</scope>
</reference>
<evidence type="ECO:0000313" key="1">
    <source>
        <dbReference type="Proteomes" id="UP000887579"/>
    </source>
</evidence>
<name>A0AC34GWA6_9BILA</name>
<evidence type="ECO:0000313" key="2">
    <source>
        <dbReference type="WBParaSite" id="ES5_v2.g924.t1"/>
    </source>
</evidence>
<sequence length="348" mass="38461">MMVNAIGIDLGTTFSCVGVVQDGKVKIILSDFGKTTTPSYVAFLDSGTLVGQAARNSARRHPEKTIFNVKRLIGRRYVDFSGQENFLPFKIKNESGFPKILLEMQGETKSLYPEQISALVLKKMKQIAEEFLGEKVTAAVITVPASFNNSQREATKVAGKIAGLEVLQIINEPTAAALAYGHKNQTEKKQKVLIFDFGGGTLDVSIVAVQNQHYKVLATSGNNLLGGEDFTNVLLQYFVAEFGKKHGKDVKSNARATQRLRDSCENAKLDLSGQKEADVEVVFEEIVEVYEITREEFENICRDIFPKIMDPVQRAIDIAKISKSEIEKVILVGGSSRIPKVSEFLYIC</sequence>
<protein>
    <submittedName>
        <fullName evidence="2">Heat shock protein 70</fullName>
    </submittedName>
</protein>
<accession>A0AC34GWA6</accession>
<dbReference type="Proteomes" id="UP000887579">
    <property type="component" value="Unplaced"/>
</dbReference>
<dbReference type="WBParaSite" id="ES5_v2.g924.t1">
    <property type="protein sequence ID" value="ES5_v2.g924.t1"/>
    <property type="gene ID" value="ES5_v2.g924"/>
</dbReference>
<proteinExistence type="predicted"/>
<organism evidence="1 2">
    <name type="scientific">Panagrolaimus sp. ES5</name>
    <dbReference type="NCBI Taxonomy" id="591445"/>
    <lineage>
        <taxon>Eukaryota</taxon>
        <taxon>Metazoa</taxon>
        <taxon>Ecdysozoa</taxon>
        <taxon>Nematoda</taxon>
        <taxon>Chromadorea</taxon>
        <taxon>Rhabditida</taxon>
        <taxon>Tylenchina</taxon>
        <taxon>Panagrolaimomorpha</taxon>
        <taxon>Panagrolaimoidea</taxon>
        <taxon>Panagrolaimidae</taxon>
        <taxon>Panagrolaimus</taxon>
    </lineage>
</organism>